<dbReference type="SUPFAM" id="SSF56672">
    <property type="entry name" value="DNA/RNA polymerases"/>
    <property type="match status" value="1"/>
</dbReference>
<evidence type="ECO:0000313" key="10">
    <source>
        <dbReference type="EMBL" id="UJQ85817.1"/>
    </source>
</evidence>
<evidence type="ECO:0000259" key="9">
    <source>
        <dbReference type="PROSITE" id="PS50522"/>
    </source>
</evidence>
<reference evidence="10" key="1">
    <citation type="submission" date="2021-05" db="EMBL/GenBank/DDBJ databases">
        <authorList>
            <person name="Chen Y.-M."/>
            <person name="Zhang Y.-Z."/>
        </authorList>
    </citation>
    <scope>NUCLEOTIDE SEQUENCE</scope>
    <source>
        <strain evidence="10">S59-k141_678401</strain>
    </source>
</reference>
<keyword evidence="2" id="KW-0696">RNA-directed RNA polymerase</keyword>
<evidence type="ECO:0000313" key="11">
    <source>
        <dbReference type="Proteomes" id="UP001057864"/>
    </source>
</evidence>
<keyword evidence="11" id="KW-1185">Reference proteome</keyword>
<feature type="domain" description="RdRp catalytic" evidence="9">
    <location>
        <begin position="338"/>
        <end position="484"/>
    </location>
</feature>
<dbReference type="InterPro" id="IPR043502">
    <property type="entry name" value="DNA/RNA_pol_sf"/>
</dbReference>
<evidence type="ECO:0000256" key="5">
    <source>
        <dbReference type="ARBA" id="ARBA00022741"/>
    </source>
</evidence>
<evidence type="ECO:0000256" key="3">
    <source>
        <dbReference type="ARBA" id="ARBA00022679"/>
    </source>
</evidence>
<reference evidence="10" key="2">
    <citation type="journal article" date="2022" name="Nat. Microbiol.">
        <title>RNA viromes from terrestrial sites across China expand environmental viral diversity.</title>
        <authorList>
            <person name="Chiapello M."/>
            <person name="Rodriguez-Romero J."/>
            <person name="Ayllon M.A."/>
            <person name="Turina M."/>
        </authorList>
    </citation>
    <scope>NUCLEOTIDE SEQUENCE</scope>
    <source>
        <strain evidence="10">S59-k141_678401</strain>
    </source>
</reference>
<evidence type="ECO:0000256" key="6">
    <source>
        <dbReference type="ARBA" id="ARBA00022953"/>
    </source>
</evidence>
<keyword evidence="5" id="KW-0547">Nucleotide-binding</keyword>
<evidence type="ECO:0000256" key="2">
    <source>
        <dbReference type="ARBA" id="ARBA00022484"/>
    </source>
</evidence>
<evidence type="ECO:0000256" key="8">
    <source>
        <dbReference type="ARBA" id="ARBA00048744"/>
    </source>
</evidence>
<dbReference type="InterPro" id="IPR007096">
    <property type="entry name" value="RNA-dir_Rpol_cat_phage"/>
</dbReference>
<keyword evidence="3" id="KW-0808">Transferase</keyword>
<proteinExistence type="predicted"/>
<dbReference type="EMBL" id="MZ679791">
    <property type="protein sequence ID" value="UJQ85817.1"/>
    <property type="molecule type" value="Genomic_RNA"/>
</dbReference>
<evidence type="ECO:0000256" key="1">
    <source>
        <dbReference type="ARBA" id="ARBA00012494"/>
    </source>
</evidence>
<organism evidence="10 11">
    <name type="scientific">Leviviridae sp</name>
    <dbReference type="NCBI Taxonomy" id="2027243"/>
    <lineage>
        <taxon>Viruses</taxon>
        <taxon>Riboviria</taxon>
        <taxon>Orthornavirae</taxon>
        <taxon>Lenarviricota</taxon>
        <taxon>Leviviricetes</taxon>
        <taxon>Norzivirales</taxon>
        <taxon>Fiersviridae</taxon>
    </lineage>
</organism>
<protein>
    <recommendedName>
        <fullName evidence="1">RNA-directed RNA polymerase</fullName>
        <ecNumber evidence="1">2.7.7.48</ecNumber>
    </recommendedName>
    <alternativeName>
        <fullName evidence="7">RNA replicase beta chain</fullName>
    </alternativeName>
</protein>
<evidence type="ECO:0000256" key="4">
    <source>
        <dbReference type="ARBA" id="ARBA00022695"/>
    </source>
</evidence>
<accession>A0ABY3SU69</accession>
<sequence>MTKSLVDSLLGLYRHFFKDMSAYHPSLRQDFERDYLRLETLASKMGPKVFTLALPALGKFFESCLESKRLTRTGIPLTRSFSRRTMIPRLFKGLWLRVFDINGCLKHDIDPNDILFLRTLFCAAKKYRSDCAPHATFRAVKEFYDVERTLPPASHEWATDGSDLRNCHDRSLLDLRGNAGDLFAQDHVLGDDDRLLLVCQNVADRVSSLLGEYSPRRARFRHGPGAVSDLKVGKAYKYAFPNWGPRLQFVFPASEFAFANLRESVETDDYEYAGLAHSEPASILYAVPKTQKGPRLIAAEPTCHQWAQQSVRSFLNDAIKESALGESIDFSRQDLSGKLALSASIDKTLATVDLSSASDRLSCFVIERMFRRNYSLLSAFIACRTRYVINGIDKKSPKLYELRKFASMGSALTFPVQSICFYIACVTAGLAYHGLDARHWVQIGKSVRVYGDDLIVPVSWMPFVERILHLLLLKVNRSKTFSEGNFRESCGTDAYLGNNVSPGQVLEFYDESRLTTIQTAVETSNNLYLKGFWNAAAFCLASVPRWVHNMLPCVQLDGESFGLISASGSRNPTKCRWNVDLQREEYYSLKFVSKRSSTLRHEGRANLLQYFTEDPSLSLLSEWESGVFARPLTVVSKGWVPSL</sequence>
<keyword evidence="4" id="KW-0548">Nucleotidyltransferase</keyword>
<dbReference type="PROSITE" id="PS50522">
    <property type="entry name" value="RDRP_PHAGE"/>
    <property type="match status" value="1"/>
</dbReference>
<evidence type="ECO:0000256" key="7">
    <source>
        <dbReference type="ARBA" id="ARBA00030248"/>
    </source>
</evidence>
<dbReference type="InterPro" id="IPR005093">
    <property type="entry name" value="RNArep_beta"/>
</dbReference>
<dbReference type="Proteomes" id="UP001057864">
    <property type="component" value="Segment"/>
</dbReference>
<dbReference type="EC" id="2.7.7.48" evidence="1"/>
<name>A0ABY3SU69_9VIRU</name>
<comment type="catalytic activity">
    <reaction evidence="8">
        <text>RNA(n) + a ribonucleoside 5'-triphosphate = RNA(n+1) + diphosphate</text>
        <dbReference type="Rhea" id="RHEA:21248"/>
        <dbReference type="Rhea" id="RHEA-COMP:14527"/>
        <dbReference type="Rhea" id="RHEA-COMP:17342"/>
        <dbReference type="ChEBI" id="CHEBI:33019"/>
        <dbReference type="ChEBI" id="CHEBI:61557"/>
        <dbReference type="ChEBI" id="CHEBI:140395"/>
        <dbReference type="EC" id="2.7.7.48"/>
    </reaction>
</comment>
<keyword evidence="6" id="KW-0693">Viral RNA replication</keyword>
<dbReference type="Pfam" id="PF03431">
    <property type="entry name" value="RNA_replicase_B"/>
    <property type="match status" value="1"/>
</dbReference>